<evidence type="ECO:0000256" key="3">
    <source>
        <dbReference type="ARBA" id="ARBA00023143"/>
    </source>
</evidence>
<keyword evidence="8" id="KW-0282">Flagellum</keyword>
<dbReference type="GO" id="GO:0005576">
    <property type="term" value="C:extracellular region"/>
    <property type="evidence" value="ECO:0007669"/>
    <property type="project" value="UniProtKB-SubCell"/>
</dbReference>
<dbReference type="EMBL" id="CP021425">
    <property type="protein sequence ID" value="ARU57813.1"/>
    <property type="molecule type" value="Genomic_DNA"/>
</dbReference>
<dbReference type="KEGG" id="ome:OLMES_3793"/>
<evidence type="ECO:0000259" key="7">
    <source>
        <dbReference type="Pfam" id="PF00700"/>
    </source>
</evidence>
<protein>
    <recommendedName>
        <fullName evidence="4">Flagellin</fullName>
    </recommendedName>
</protein>
<dbReference type="InterPro" id="IPR001492">
    <property type="entry name" value="Flagellin"/>
</dbReference>
<feature type="compositionally biased region" description="Polar residues" evidence="5">
    <location>
        <begin position="20"/>
        <end position="33"/>
    </location>
</feature>
<dbReference type="PANTHER" id="PTHR42792:SF2">
    <property type="entry name" value="FLAGELLIN"/>
    <property type="match status" value="1"/>
</dbReference>
<evidence type="ECO:0000256" key="1">
    <source>
        <dbReference type="ARBA" id="ARBA00005709"/>
    </source>
</evidence>
<keyword evidence="9" id="KW-1185">Reference proteome</keyword>
<dbReference type="Gene3D" id="1.20.1330.10">
    <property type="entry name" value="f41 fragment of flagellin, N-terminal domain"/>
    <property type="match status" value="2"/>
</dbReference>
<evidence type="ECO:0000256" key="2">
    <source>
        <dbReference type="ARBA" id="ARBA00022525"/>
    </source>
</evidence>
<evidence type="ECO:0000313" key="8">
    <source>
        <dbReference type="EMBL" id="ARU57813.1"/>
    </source>
</evidence>
<comment type="subcellular location">
    <subcellularLocation>
        <location evidence="4">Secreted</location>
    </subcellularLocation>
    <subcellularLocation>
        <location evidence="4">Bacterial flagellum</location>
    </subcellularLocation>
</comment>
<keyword evidence="8" id="KW-0969">Cilium</keyword>
<feature type="region of interest" description="Disordered" evidence="5">
    <location>
        <begin position="13"/>
        <end position="33"/>
    </location>
</feature>
<dbReference type="SUPFAM" id="SSF64518">
    <property type="entry name" value="Phase 1 flagellin"/>
    <property type="match status" value="1"/>
</dbReference>
<dbReference type="RefSeq" id="WP_232465147.1">
    <property type="nucleotide sequence ID" value="NZ_CP021425.1"/>
</dbReference>
<name>A0A1Y0IEL0_9GAMM</name>
<keyword evidence="2 4" id="KW-0964">Secreted</keyword>
<organism evidence="8 9">
    <name type="scientific">Oleiphilus messinensis</name>
    <dbReference type="NCBI Taxonomy" id="141451"/>
    <lineage>
        <taxon>Bacteria</taxon>
        <taxon>Pseudomonadati</taxon>
        <taxon>Pseudomonadota</taxon>
        <taxon>Gammaproteobacteria</taxon>
        <taxon>Oceanospirillales</taxon>
        <taxon>Oleiphilaceae</taxon>
        <taxon>Oleiphilus</taxon>
    </lineage>
</organism>
<keyword evidence="8" id="KW-0966">Cell projection</keyword>
<accession>A0A1Y0IEL0</accession>
<evidence type="ECO:0000313" key="9">
    <source>
        <dbReference type="Proteomes" id="UP000196027"/>
    </source>
</evidence>
<evidence type="ECO:0000256" key="4">
    <source>
        <dbReference type="RuleBase" id="RU362073"/>
    </source>
</evidence>
<evidence type="ECO:0000259" key="6">
    <source>
        <dbReference type="Pfam" id="PF00669"/>
    </source>
</evidence>
<dbReference type="Gene3D" id="6.10.10.10">
    <property type="entry name" value="Flagellar export chaperone, C-terminal domain"/>
    <property type="match status" value="1"/>
</dbReference>
<gene>
    <name evidence="8" type="ORF">OLMES_3793</name>
</gene>
<dbReference type="InterPro" id="IPR046358">
    <property type="entry name" value="Flagellin_C"/>
</dbReference>
<dbReference type="PANTHER" id="PTHR42792">
    <property type="entry name" value="FLAGELLIN"/>
    <property type="match status" value="1"/>
</dbReference>
<dbReference type="InterPro" id="IPR001029">
    <property type="entry name" value="Flagellin_N"/>
</dbReference>
<feature type="domain" description="Flagellin N-terminal" evidence="6">
    <location>
        <begin position="9"/>
        <end position="137"/>
    </location>
</feature>
<dbReference type="GO" id="GO:0005198">
    <property type="term" value="F:structural molecule activity"/>
    <property type="evidence" value="ECO:0007669"/>
    <property type="project" value="UniProtKB-UniRule"/>
</dbReference>
<comment type="similarity">
    <text evidence="1 4">Belongs to the bacterial flagellin family.</text>
</comment>
<reference evidence="8 9" key="1">
    <citation type="submission" date="2017-05" db="EMBL/GenBank/DDBJ databases">
        <title>Genomic insights into alkan degradation activity of Oleiphilus messinensis.</title>
        <authorList>
            <person name="Kozyavkin S.A."/>
            <person name="Slesarev A.I."/>
            <person name="Golyshin P.N."/>
            <person name="Korzhenkov A."/>
            <person name="Golyshina O.N."/>
            <person name="Toshchakov S.V."/>
        </authorList>
    </citation>
    <scope>NUCLEOTIDE SEQUENCE [LARGE SCALE GENOMIC DNA]</scope>
    <source>
        <strain evidence="8 9">ME102</strain>
    </source>
</reference>
<sequence>MAISINGSNSFSNINSFRNDPTQPSERISSGQRINSAADDAAGLAISNRLTTQQDGFSVAIRNAGDGVSLAQVADGALSSLSGNLQRIRELALQSANGALNDSDRQALQQEAGQLVEETRSVLERTSFNGVKLFDNESQLNFQTGPNAGDQISVSANNLLKTLEDGGLNDLSVASSSQASSAISAIDSALESINSVASEFGAVTNRFESTIENLSQARENTAAANSRIADADIAAEATDLIRRQIGNQVDIAIQAQANSNQKNVLGLLSGI</sequence>
<dbReference type="PRINTS" id="PR00207">
    <property type="entry name" value="FLAGELLIN"/>
</dbReference>
<dbReference type="InterPro" id="IPR042187">
    <property type="entry name" value="Flagellin_C_sub2"/>
</dbReference>
<feature type="domain" description="Flagellin C-terminal" evidence="7">
    <location>
        <begin position="183"/>
        <end position="268"/>
    </location>
</feature>
<evidence type="ECO:0000256" key="5">
    <source>
        <dbReference type="SAM" id="MobiDB-lite"/>
    </source>
</evidence>
<keyword evidence="3 4" id="KW-0975">Bacterial flagellum</keyword>
<dbReference type="Pfam" id="PF00700">
    <property type="entry name" value="Flagellin_C"/>
    <property type="match status" value="1"/>
</dbReference>
<dbReference type="GO" id="GO:0009288">
    <property type="term" value="C:bacterial-type flagellum"/>
    <property type="evidence" value="ECO:0007669"/>
    <property type="project" value="UniProtKB-SubCell"/>
</dbReference>
<dbReference type="Proteomes" id="UP000196027">
    <property type="component" value="Chromosome"/>
</dbReference>
<proteinExistence type="inferred from homology"/>
<dbReference type="Pfam" id="PF00669">
    <property type="entry name" value="Flagellin_N"/>
    <property type="match status" value="1"/>
</dbReference>
<dbReference type="AlphaFoldDB" id="A0A1Y0IEL0"/>
<comment type="function">
    <text evidence="4">Flagellin is the subunit protein which polymerizes to form the filaments of bacterial flagella.</text>
</comment>